<evidence type="ECO:0000256" key="1">
    <source>
        <dbReference type="ARBA" id="ARBA00010718"/>
    </source>
</evidence>
<dbReference type="SMART" id="SM01057">
    <property type="entry name" value="Carb_anhydrase"/>
    <property type="match status" value="1"/>
</dbReference>
<dbReference type="EC" id="4.2.1.1" evidence="2"/>
<dbReference type="Proteomes" id="UP000269438">
    <property type="component" value="Unassembled WGS sequence"/>
</dbReference>
<dbReference type="PANTHER" id="PTHR18952">
    <property type="entry name" value="CARBONIC ANHYDRASE"/>
    <property type="match status" value="1"/>
</dbReference>
<evidence type="ECO:0000259" key="8">
    <source>
        <dbReference type="PROSITE" id="PS51144"/>
    </source>
</evidence>
<dbReference type="AlphaFoldDB" id="A0A3L7AXU9"/>
<dbReference type="InterPro" id="IPR036398">
    <property type="entry name" value="CA_dom_sf"/>
</dbReference>
<keyword evidence="4" id="KW-0862">Zinc</keyword>
<dbReference type="InterPro" id="IPR023561">
    <property type="entry name" value="Carbonic_anhydrase_a-class"/>
</dbReference>
<dbReference type="EMBL" id="RCUY01000002">
    <property type="protein sequence ID" value="RLP83992.1"/>
    <property type="molecule type" value="Genomic_DNA"/>
</dbReference>
<protein>
    <recommendedName>
        <fullName evidence="2">carbonic anhydrase</fullName>
        <ecNumber evidence="2">4.2.1.1</ecNumber>
    </recommendedName>
</protein>
<comment type="similarity">
    <text evidence="1">Belongs to the alpha-carbonic anhydrase family.</text>
</comment>
<feature type="signal peptide" evidence="7">
    <location>
        <begin position="1"/>
        <end position="25"/>
    </location>
</feature>
<keyword evidence="7" id="KW-0732">Signal</keyword>
<keyword evidence="5" id="KW-0456">Lyase</keyword>
<evidence type="ECO:0000256" key="2">
    <source>
        <dbReference type="ARBA" id="ARBA00012925"/>
    </source>
</evidence>
<evidence type="ECO:0000256" key="4">
    <source>
        <dbReference type="ARBA" id="ARBA00022833"/>
    </source>
</evidence>
<dbReference type="Gene3D" id="3.10.200.10">
    <property type="entry name" value="Alpha carbonic anhydrase"/>
    <property type="match status" value="1"/>
</dbReference>
<dbReference type="Pfam" id="PF00194">
    <property type="entry name" value="Carb_anhydrase"/>
    <property type="match status" value="1"/>
</dbReference>
<comment type="catalytic activity">
    <reaction evidence="6">
        <text>hydrogencarbonate + H(+) = CO2 + H2O</text>
        <dbReference type="Rhea" id="RHEA:10748"/>
        <dbReference type="ChEBI" id="CHEBI:15377"/>
        <dbReference type="ChEBI" id="CHEBI:15378"/>
        <dbReference type="ChEBI" id="CHEBI:16526"/>
        <dbReference type="ChEBI" id="CHEBI:17544"/>
        <dbReference type="EC" id="4.2.1.1"/>
    </reaction>
</comment>
<evidence type="ECO:0000256" key="6">
    <source>
        <dbReference type="ARBA" id="ARBA00048348"/>
    </source>
</evidence>
<dbReference type="PROSITE" id="PS51144">
    <property type="entry name" value="ALPHA_CA_2"/>
    <property type="match status" value="1"/>
</dbReference>
<dbReference type="CDD" id="cd03124">
    <property type="entry name" value="alpha_CA_prokaryotic_like"/>
    <property type="match status" value="1"/>
</dbReference>
<comment type="caution">
    <text evidence="9">The sequence shown here is derived from an EMBL/GenBank/DDBJ whole genome shotgun (WGS) entry which is preliminary data.</text>
</comment>
<feature type="domain" description="Alpha-carbonic anhydrase" evidence="8">
    <location>
        <begin position="45"/>
        <end position="273"/>
    </location>
</feature>
<evidence type="ECO:0000256" key="3">
    <source>
        <dbReference type="ARBA" id="ARBA00022723"/>
    </source>
</evidence>
<accession>A0A3L7AXU9</accession>
<dbReference type="GO" id="GO:0008270">
    <property type="term" value="F:zinc ion binding"/>
    <property type="evidence" value="ECO:0007669"/>
    <property type="project" value="InterPro"/>
</dbReference>
<keyword evidence="10" id="KW-1185">Reference proteome</keyword>
<name>A0A3L7AXU9_9MICO</name>
<evidence type="ECO:0000313" key="10">
    <source>
        <dbReference type="Proteomes" id="UP000269438"/>
    </source>
</evidence>
<dbReference type="PROSITE" id="PS51257">
    <property type="entry name" value="PROKAR_LIPOPROTEIN"/>
    <property type="match status" value="1"/>
</dbReference>
<evidence type="ECO:0000313" key="9">
    <source>
        <dbReference type="EMBL" id="RLP83992.1"/>
    </source>
</evidence>
<reference evidence="9 10" key="1">
    <citation type="submission" date="2018-10" db="EMBL/GenBank/DDBJ databases">
        <authorList>
            <person name="Li J."/>
        </authorList>
    </citation>
    <scope>NUCLEOTIDE SEQUENCE [LARGE SCALE GENOMIC DNA]</scope>
    <source>
        <strain evidence="9 10">JCM 11654</strain>
    </source>
</reference>
<organism evidence="9 10">
    <name type="scientific">Mycetocola lacteus</name>
    <dbReference type="NCBI Taxonomy" id="76637"/>
    <lineage>
        <taxon>Bacteria</taxon>
        <taxon>Bacillati</taxon>
        <taxon>Actinomycetota</taxon>
        <taxon>Actinomycetes</taxon>
        <taxon>Micrococcales</taxon>
        <taxon>Microbacteriaceae</taxon>
        <taxon>Mycetocola</taxon>
    </lineage>
</organism>
<dbReference type="GO" id="GO:0004089">
    <property type="term" value="F:carbonate dehydratase activity"/>
    <property type="evidence" value="ECO:0007669"/>
    <property type="project" value="UniProtKB-EC"/>
</dbReference>
<feature type="chain" id="PRO_5038950071" description="carbonic anhydrase" evidence="7">
    <location>
        <begin position="26"/>
        <end position="273"/>
    </location>
</feature>
<keyword evidence="3" id="KW-0479">Metal-binding</keyword>
<evidence type="ECO:0000256" key="5">
    <source>
        <dbReference type="ARBA" id="ARBA00023239"/>
    </source>
</evidence>
<dbReference type="SUPFAM" id="SSF51069">
    <property type="entry name" value="Carbonic anhydrase"/>
    <property type="match status" value="1"/>
</dbReference>
<dbReference type="PANTHER" id="PTHR18952:SF265">
    <property type="entry name" value="CARBONIC ANHYDRASE"/>
    <property type="match status" value="1"/>
</dbReference>
<gene>
    <name evidence="9" type="ORF">D9V34_04105</name>
</gene>
<sequence length="273" mass="28550">MNRHATTLGALALGLPLLLAGCATHDSSSSASPSSSASASATGAASWSYTGSTDPEHWGDVSTTCATGTAQSPINIDRTDLTHTATGVPEIHYQATTFEVENNGHTIEAAPANHTDNYVVIDGTQYFLQQFHLHTTSEHTIDGKHADLELHLVNKSADGAIAVLGVLFNAGAVNPTLAGVFDSMPKSVSADDHPEPIPGTLNPADLLPAGSEVLEYEGSLTTPPCTEGVRWNVYETPGSISAKQLSAFQALYPKNARPVQELDGRSVNEVPAP</sequence>
<dbReference type="OrthoDB" id="5327615at2"/>
<dbReference type="RefSeq" id="WP_121687611.1">
    <property type="nucleotide sequence ID" value="NZ_RCUY01000002.1"/>
</dbReference>
<proteinExistence type="inferred from homology"/>
<dbReference type="InterPro" id="IPR041891">
    <property type="entry name" value="Alpha_CA_prokaryot-like"/>
</dbReference>
<evidence type="ECO:0000256" key="7">
    <source>
        <dbReference type="SAM" id="SignalP"/>
    </source>
</evidence>
<dbReference type="InterPro" id="IPR001148">
    <property type="entry name" value="CA_dom"/>
</dbReference>